<proteinExistence type="predicted"/>
<name>A0A392UAZ3_9FABA</name>
<reference evidence="1 2" key="1">
    <citation type="journal article" date="2018" name="Front. Plant Sci.">
        <title>Red Clover (Trifolium pratense) and Zigzag Clover (T. medium) - A Picture of Genomic Similarities and Differences.</title>
        <authorList>
            <person name="Dluhosova J."/>
            <person name="Istvanek J."/>
            <person name="Nedelnik J."/>
            <person name="Repkova J."/>
        </authorList>
    </citation>
    <scope>NUCLEOTIDE SEQUENCE [LARGE SCALE GENOMIC DNA]</scope>
    <source>
        <strain evidence="2">cv. 10/8</strain>
        <tissue evidence="1">Leaf</tissue>
    </source>
</reference>
<evidence type="ECO:0000313" key="2">
    <source>
        <dbReference type="Proteomes" id="UP000265520"/>
    </source>
</evidence>
<evidence type="ECO:0000313" key="1">
    <source>
        <dbReference type="EMBL" id="MCI70572.1"/>
    </source>
</evidence>
<protein>
    <submittedName>
        <fullName evidence="1">Uncharacterized protein</fullName>
    </submittedName>
</protein>
<sequence length="43" mass="4722">ATLPSHGKPRSNKLLLVPSLKRNTALWLLPPVNLNGLKACYLI</sequence>
<accession>A0A392UAZ3</accession>
<dbReference type="EMBL" id="LXQA010778592">
    <property type="protein sequence ID" value="MCI70572.1"/>
    <property type="molecule type" value="Genomic_DNA"/>
</dbReference>
<dbReference type="AlphaFoldDB" id="A0A392UAZ3"/>
<dbReference type="Proteomes" id="UP000265520">
    <property type="component" value="Unassembled WGS sequence"/>
</dbReference>
<keyword evidence="2" id="KW-1185">Reference proteome</keyword>
<organism evidence="1 2">
    <name type="scientific">Trifolium medium</name>
    <dbReference type="NCBI Taxonomy" id="97028"/>
    <lineage>
        <taxon>Eukaryota</taxon>
        <taxon>Viridiplantae</taxon>
        <taxon>Streptophyta</taxon>
        <taxon>Embryophyta</taxon>
        <taxon>Tracheophyta</taxon>
        <taxon>Spermatophyta</taxon>
        <taxon>Magnoliopsida</taxon>
        <taxon>eudicotyledons</taxon>
        <taxon>Gunneridae</taxon>
        <taxon>Pentapetalae</taxon>
        <taxon>rosids</taxon>
        <taxon>fabids</taxon>
        <taxon>Fabales</taxon>
        <taxon>Fabaceae</taxon>
        <taxon>Papilionoideae</taxon>
        <taxon>50 kb inversion clade</taxon>
        <taxon>NPAAA clade</taxon>
        <taxon>Hologalegina</taxon>
        <taxon>IRL clade</taxon>
        <taxon>Trifolieae</taxon>
        <taxon>Trifolium</taxon>
    </lineage>
</organism>
<comment type="caution">
    <text evidence="1">The sequence shown here is derived from an EMBL/GenBank/DDBJ whole genome shotgun (WGS) entry which is preliminary data.</text>
</comment>
<feature type="non-terminal residue" evidence="1">
    <location>
        <position position="1"/>
    </location>
</feature>